<dbReference type="GO" id="GO:0005737">
    <property type="term" value="C:cytoplasm"/>
    <property type="evidence" value="ECO:0007669"/>
    <property type="project" value="TreeGrafter"/>
</dbReference>
<evidence type="ECO:0000256" key="8">
    <source>
        <dbReference type="ARBA" id="ARBA00022833"/>
    </source>
</evidence>
<evidence type="ECO:0000256" key="1">
    <source>
        <dbReference type="ARBA" id="ARBA00022478"/>
    </source>
</evidence>
<evidence type="ECO:0000313" key="17">
    <source>
        <dbReference type="Proteomes" id="UP000176614"/>
    </source>
</evidence>
<keyword evidence="7 12" id="KW-0863">Zinc-finger</keyword>
<dbReference type="InterPro" id="IPR006171">
    <property type="entry name" value="TOPRIM_dom"/>
</dbReference>
<dbReference type="InterPro" id="IPR030846">
    <property type="entry name" value="DnaG_bac"/>
</dbReference>
<dbReference type="EC" id="2.7.7.101" evidence="12"/>
<evidence type="ECO:0000256" key="11">
    <source>
        <dbReference type="ARBA" id="ARBA00023163"/>
    </source>
</evidence>
<feature type="domain" description="Toprim" evidence="15">
    <location>
        <begin position="252"/>
        <end position="333"/>
    </location>
</feature>
<accession>A0A1F4W174</accession>
<comment type="domain">
    <text evidence="12">Contains an N-terminal zinc-binding domain, a central core domain that contains the primase activity, and a C-terminal DnaB-binding domain.</text>
</comment>
<keyword evidence="6 12" id="KW-0479">Metal-binding</keyword>
<keyword evidence="4 12" id="KW-0548">Nucleotidyltransferase</keyword>
<evidence type="ECO:0000256" key="13">
    <source>
        <dbReference type="PIRNR" id="PIRNR002811"/>
    </source>
</evidence>
<dbReference type="Pfam" id="PF13155">
    <property type="entry name" value="Toprim_2"/>
    <property type="match status" value="1"/>
</dbReference>
<comment type="subunit">
    <text evidence="12">Monomer. Interacts with DnaB.</text>
</comment>
<dbReference type="GO" id="GO:0006269">
    <property type="term" value="P:DNA replication, synthesis of primer"/>
    <property type="evidence" value="ECO:0007669"/>
    <property type="project" value="UniProtKB-UniRule"/>
</dbReference>
<dbReference type="InterPro" id="IPR016136">
    <property type="entry name" value="DNA_helicase_N/primase_C"/>
</dbReference>
<dbReference type="Pfam" id="PF08275">
    <property type="entry name" value="DNAG_N"/>
    <property type="match status" value="1"/>
</dbReference>
<dbReference type="HAMAP" id="MF_00974">
    <property type="entry name" value="DNA_primase_DnaG"/>
    <property type="match status" value="1"/>
</dbReference>
<dbReference type="InterPro" id="IPR006295">
    <property type="entry name" value="DNA_primase_DnaG"/>
</dbReference>
<evidence type="ECO:0000256" key="7">
    <source>
        <dbReference type="ARBA" id="ARBA00022771"/>
    </source>
</evidence>
<evidence type="ECO:0000256" key="9">
    <source>
        <dbReference type="ARBA" id="ARBA00022842"/>
    </source>
</evidence>
<dbReference type="SUPFAM" id="SSF57783">
    <property type="entry name" value="Zinc beta-ribbon"/>
    <property type="match status" value="1"/>
</dbReference>
<dbReference type="NCBIfam" id="TIGR01391">
    <property type="entry name" value="dnaG"/>
    <property type="match status" value="1"/>
</dbReference>
<dbReference type="GO" id="GO:1990077">
    <property type="term" value="C:primosome complex"/>
    <property type="evidence" value="ECO:0007669"/>
    <property type="project" value="UniProtKB-KW"/>
</dbReference>
<dbReference type="InterPro" id="IPR034151">
    <property type="entry name" value="TOPRIM_DnaG_bac"/>
</dbReference>
<protein>
    <recommendedName>
        <fullName evidence="12 13">DNA primase</fullName>
        <ecNumber evidence="12">2.7.7.101</ecNumber>
    </recommendedName>
</protein>
<dbReference type="CDD" id="cd03364">
    <property type="entry name" value="TOPRIM_DnaG_primases"/>
    <property type="match status" value="1"/>
</dbReference>
<dbReference type="InterPro" id="IPR013264">
    <property type="entry name" value="DNAG_N"/>
</dbReference>
<dbReference type="Pfam" id="PF10410">
    <property type="entry name" value="DnaB_bind"/>
    <property type="match status" value="1"/>
</dbReference>
<keyword evidence="9" id="KW-0460">Magnesium</keyword>
<dbReference type="Gene3D" id="3.90.580.10">
    <property type="entry name" value="Zinc finger, CHC2-type domain"/>
    <property type="match status" value="1"/>
</dbReference>
<dbReference type="Gene3D" id="1.10.860.10">
    <property type="entry name" value="DNAb Helicase, Chain A"/>
    <property type="match status" value="1"/>
</dbReference>
<evidence type="ECO:0000256" key="4">
    <source>
        <dbReference type="ARBA" id="ARBA00022695"/>
    </source>
</evidence>
<keyword evidence="10 12" id="KW-0238">DNA-binding</keyword>
<dbReference type="InterPro" id="IPR019475">
    <property type="entry name" value="DNA_primase_DnaB-bd"/>
</dbReference>
<keyword evidence="1 12" id="KW-0240">DNA-directed RNA polymerase</keyword>
<keyword evidence="3 12" id="KW-0808">Transferase</keyword>
<evidence type="ECO:0000256" key="3">
    <source>
        <dbReference type="ARBA" id="ARBA00022679"/>
    </source>
</evidence>
<dbReference type="GO" id="GO:0008270">
    <property type="term" value="F:zinc ion binding"/>
    <property type="evidence" value="ECO:0007669"/>
    <property type="project" value="UniProtKB-UniRule"/>
</dbReference>
<dbReference type="FunFam" id="3.90.580.10:FF:000001">
    <property type="entry name" value="DNA primase"/>
    <property type="match status" value="1"/>
</dbReference>
<evidence type="ECO:0000313" key="16">
    <source>
        <dbReference type="EMBL" id="OGC63151.1"/>
    </source>
</evidence>
<dbReference type="InterPro" id="IPR036977">
    <property type="entry name" value="DNA_primase_Znf_CHC2"/>
</dbReference>
<evidence type="ECO:0000256" key="14">
    <source>
        <dbReference type="PIRSR" id="PIRSR002811-1"/>
    </source>
</evidence>
<dbReference type="PIRSF" id="PIRSF002811">
    <property type="entry name" value="DnaG"/>
    <property type="match status" value="1"/>
</dbReference>
<dbReference type="Proteomes" id="UP000176614">
    <property type="component" value="Unassembled WGS sequence"/>
</dbReference>
<dbReference type="GO" id="GO:0003899">
    <property type="term" value="F:DNA-directed RNA polymerase activity"/>
    <property type="evidence" value="ECO:0007669"/>
    <property type="project" value="UniProtKB-UniRule"/>
</dbReference>
<evidence type="ECO:0000256" key="5">
    <source>
        <dbReference type="ARBA" id="ARBA00022705"/>
    </source>
</evidence>
<sequence>MDAVAQIKQSLDIVDVVGGYVSLKKSGRNYKGVCPFHSEKTPSFMVNQELQIFKCFGCGQGGDIFTFVEQMEGLDFGRTLELLADKANIKLEKKDFDVHSQLKNKIYKINETAARFFNYLLTKHSLGKKGLLYLKDKRRLEDGTIETFLLGYAPDSWDTLLKFLIKKGFSAAEVMQAGLVVPRKGDGSGYYDKFRGRIIFPFFESDGKIVGFTGRTVIDQEPKYLNSPETPVFNKSNYLYGLDKARTAIKKQGAVFVEGQVDVISAHQAGIKNVIATTGTALTTGQLNLLARYTKDVTLCFDSDEAGISATKRAVDLAEKQGFNIKVVSIPAPYKDIDEMLGKDVLGVKRGLESGVPAYDFFLADALKRFDKSSGTGKKKIVEALAPIFGKISSPVLADHYQKKIAEELDISPENLEKAMRFDKKGYLTEETVSGSEPFVALENTPERYLITLLMASGIDTIGDFVYKLSSEDFVDPVARAVHIHIQKLFKPDSTKFNIEDVINSVEEEYKDPVLEMYVLSGDYAQSDKTLIAMLKSAYQRVKGISVKRKLKSLTEKIKLAELSGSEKDVKRLTEEFSELSRELII</sequence>
<reference evidence="16 17" key="1">
    <citation type="journal article" date="2016" name="Nat. Commun.">
        <title>Thousands of microbial genomes shed light on interconnected biogeochemical processes in an aquifer system.</title>
        <authorList>
            <person name="Anantharaman K."/>
            <person name="Brown C.T."/>
            <person name="Hug L.A."/>
            <person name="Sharon I."/>
            <person name="Castelle C.J."/>
            <person name="Probst A.J."/>
            <person name="Thomas B.C."/>
            <person name="Singh A."/>
            <person name="Wilkins M.J."/>
            <person name="Karaoz U."/>
            <person name="Brodie E.L."/>
            <person name="Williams K.H."/>
            <person name="Hubbard S.S."/>
            <person name="Banfield J.F."/>
        </authorList>
    </citation>
    <scope>NUCLEOTIDE SEQUENCE [LARGE SCALE GENOMIC DNA]</scope>
</reference>
<dbReference type="SUPFAM" id="SSF56731">
    <property type="entry name" value="DNA primase core"/>
    <property type="match status" value="1"/>
</dbReference>
<comment type="similarity">
    <text evidence="12 13">Belongs to the DnaG primase family.</text>
</comment>
<dbReference type="InterPro" id="IPR050219">
    <property type="entry name" value="DnaG_primase"/>
</dbReference>
<evidence type="ECO:0000256" key="6">
    <source>
        <dbReference type="ARBA" id="ARBA00022723"/>
    </source>
</evidence>
<evidence type="ECO:0000256" key="10">
    <source>
        <dbReference type="ARBA" id="ARBA00023125"/>
    </source>
</evidence>
<name>A0A1F4W174_UNCKA</name>
<dbReference type="PANTHER" id="PTHR30313:SF2">
    <property type="entry name" value="DNA PRIMASE"/>
    <property type="match status" value="1"/>
</dbReference>
<evidence type="ECO:0000256" key="12">
    <source>
        <dbReference type="HAMAP-Rule" id="MF_00974"/>
    </source>
</evidence>
<dbReference type="Gene3D" id="3.40.1360.10">
    <property type="match status" value="1"/>
</dbReference>
<keyword evidence="8 12" id="KW-0862">Zinc</keyword>
<keyword evidence="2 12" id="KW-0639">Primosome</keyword>
<comment type="function">
    <text evidence="12 13">RNA polymerase that catalyzes the synthesis of short RNA molecules used as primers for DNA polymerase during DNA replication.</text>
</comment>
<dbReference type="PROSITE" id="PS50880">
    <property type="entry name" value="TOPRIM"/>
    <property type="match status" value="1"/>
</dbReference>
<dbReference type="SMART" id="SM00493">
    <property type="entry name" value="TOPRIM"/>
    <property type="match status" value="1"/>
</dbReference>
<proteinExistence type="inferred from homology"/>
<comment type="catalytic activity">
    <reaction evidence="12">
        <text>ssDNA + n NTP = ssDNA/pppN(pN)n-1 hybrid + (n-1) diphosphate.</text>
        <dbReference type="EC" id="2.7.7.101"/>
    </reaction>
</comment>
<comment type="cofactor">
    <cofactor evidence="12 13 14">
        <name>Zn(2+)</name>
        <dbReference type="ChEBI" id="CHEBI:29105"/>
    </cofactor>
    <text evidence="12 13 14">Binds 1 zinc ion per monomer.</text>
</comment>
<dbReference type="GO" id="GO:0000428">
    <property type="term" value="C:DNA-directed RNA polymerase complex"/>
    <property type="evidence" value="ECO:0007669"/>
    <property type="project" value="UniProtKB-KW"/>
</dbReference>
<dbReference type="PANTHER" id="PTHR30313">
    <property type="entry name" value="DNA PRIMASE"/>
    <property type="match status" value="1"/>
</dbReference>
<evidence type="ECO:0000256" key="2">
    <source>
        <dbReference type="ARBA" id="ARBA00022515"/>
    </source>
</evidence>
<dbReference type="InterPro" id="IPR002694">
    <property type="entry name" value="Znf_CHC2"/>
</dbReference>
<gene>
    <name evidence="12" type="primary">dnaG</name>
    <name evidence="16" type="ORF">A2264_00450</name>
</gene>
<dbReference type="SMART" id="SM00400">
    <property type="entry name" value="ZnF_CHCC"/>
    <property type="match status" value="1"/>
</dbReference>
<evidence type="ECO:0000259" key="15">
    <source>
        <dbReference type="PROSITE" id="PS50880"/>
    </source>
</evidence>
<dbReference type="InterPro" id="IPR037068">
    <property type="entry name" value="DNA_primase_core_N_sf"/>
</dbReference>
<keyword evidence="11 12" id="KW-0804">Transcription</keyword>
<dbReference type="GO" id="GO:0003677">
    <property type="term" value="F:DNA binding"/>
    <property type="evidence" value="ECO:0007669"/>
    <property type="project" value="UniProtKB-KW"/>
</dbReference>
<organism evidence="16 17">
    <name type="scientific">candidate division WWE3 bacterium RIFOXYA2_FULL_46_9</name>
    <dbReference type="NCBI Taxonomy" id="1802636"/>
    <lineage>
        <taxon>Bacteria</taxon>
        <taxon>Katanobacteria</taxon>
    </lineage>
</organism>
<comment type="caution">
    <text evidence="16">The sequence shown here is derived from an EMBL/GenBank/DDBJ whole genome shotgun (WGS) entry which is preliminary data.</text>
</comment>
<feature type="zinc finger region" description="CHC2-type" evidence="12 14">
    <location>
        <begin position="34"/>
        <end position="58"/>
    </location>
</feature>
<dbReference type="Gene3D" id="3.90.980.10">
    <property type="entry name" value="DNA primase, catalytic core, N-terminal domain"/>
    <property type="match status" value="1"/>
</dbReference>
<keyword evidence="5 12" id="KW-0235">DNA replication</keyword>
<dbReference type="EMBL" id="MEVT01000008">
    <property type="protein sequence ID" value="OGC63151.1"/>
    <property type="molecule type" value="Genomic_DNA"/>
</dbReference>
<dbReference type="Pfam" id="PF01807">
    <property type="entry name" value="Zn_ribbon_DnaG"/>
    <property type="match status" value="1"/>
</dbReference>
<dbReference type="AlphaFoldDB" id="A0A1F4W174"/>